<sequence>MMIGFAQKLSETFQRDVAELQACTFSDNNILIKKKVIIPIPGIVIGGKPCTFKTSISCDLGVSVDKIIDNSVLYRNQE</sequence>
<organism evidence="1 2">
    <name type="scientific">Cryptolaemus montrouzieri</name>
    <dbReference type="NCBI Taxonomy" id="559131"/>
    <lineage>
        <taxon>Eukaryota</taxon>
        <taxon>Metazoa</taxon>
        <taxon>Ecdysozoa</taxon>
        <taxon>Arthropoda</taxon>
        <taxon>Hexapoda</taxon>
        <taxon>Insecta</taxon>
        <taxon>Pterygota</taxon>
        <taxon>Neoptera</taxon>
        <taxon>Endopterygota</taxon>
        <taxon>Coleoptera</taxon>
        <taxon>Polyphaga</taxon>
        <taxon>Cucujiformia</taxon>
        <taxon>Coccinelloidea</taxon>
        <taxon>Coccinellidae</taxon>
        <taxon>Scymninae</taxon>
        <taxon>Scymnini</taxon>
        <taxon>Cryptolaemus</taxon>
    </lineage>
</organism>
<dbReference type="Proteomes" id="UP001516400">
    <property type="component" value="Unassembled WGS sequence"/>
</dbReference>
<keyword evidence="2" id="KW-1185">Reference proteome</keyword>
<proteinExistence type="predicted"/>
<name>A0ABD2PCL4_9CUCU</name>
<gene>
    <name evidence="1" type="ORF">HHI36_003052</name>
</gene>
<dbReference type="EMBL" id="JABFTP020000185">
    <property type="protein sequence ID" value="KAL3288615.1"/>
    <property type="molecule type" value="Genomic_DNA"/>
</dbReference>
<accession>A0ABD2PCL4</accession>
<reference evidence="1 2" key="1">
    <citation type="journal article" date="2021" name="BMC Biol.">
        <title>Horizontally acquired antibacterial genes associated with adaptive radiation of ladybird beetles.</title>
        <authorList>
            <person name="Li H.S."/>
            <person name="Tang X.F."/>
            <person name="Huang Y.H."/>
            <person name="Xu Z.Y."/>
            <person name="Chen M.L."/>
            <person name="Du X.Y."/>
            <person name="Qiu B.Y."/>
            <person name="Chen P.T."/>
            <person name="Zhang W."/>
            <person name="Slipinski A."/>
            <person name="Escalona H.E."/>
            <person name="Waterhouse R.M."/>
            <person name="Zwick A."/>
            <person name="Pang H."/>
        </authorList>
    </citation>
    <scope>NUCLEOTIDE SEQUENCE [LARGE SCALE GENOMIC DNA]</scope>
    <source>
        <strain evidence="1">SYSU2018</strain>
    </source>
</reference>
<protein>
    <submittedName>
        <fullName evidence="1">Uncharacterized protein</fullName>
    </submittedName>
</protein>
<evidence type="ECO:0000313" key="1">
    <source>
        <dbReference type="EMBL" id="KAL3288615.1"/>
    </source>
</evidence>
<dbReference type="AlphaFoldDB" id="A0ABD2PCL4"/>
<comment type="caution">
    <text evidence="1">The sequence shown here is derived from an EMBL/GenBank/DDBJ whole genome shotgun (WGS) entry which is preliminary data.</text>
</comment>
<evidence type="ECO:0000313" key="2">
    <source>
        <dbReference type="Proteomes" id="UP001516400"/>
    </source>
</evidence>